<dbReference type="AlphaFoldDB" id="A0A347W3U7"/>
<reference evidence="7 8" key="1">
    <citation type="journal article" date="2014" name="Genome Announc.">
        <title>Draft genome sequences of eight enterohepatic helicobacter species isolated from both laboratory and wild rodents.</title>
        <authorList>
            <person name="Sheh A."/>
            <person name="Shen Z."/>
            <person name="Fox J.G."/>
        </authorList>
    </citation>
    <scope>NUCLEOTIDE SEQUENCE [LARGE SCALE GENOMIC DNA]</scope>
    <source>
        <strain evidence="7 8">MIT 97-6194</strain>
    </source>
</reference>
<sequence>MKQIVILTSDSLRHTFMRKATALNSNIKVLKSYCETHSNRIYEYATSKIQQEHLKYRDLSEKDFFEPFVKLTPDYSNPIFIQKNEINEQKHIDSIISLNPDLIIAYGCSIIKEPLLNAFKHRILNVHLGLSPYYRGSGTNFFPFVNNELQYVGATFMYMDSGIDTGEIIHQIQADIYENDDIHKIGNRLITKIAYYYIAIINNFENLDSIKQPQDKNGKLYKNKDFTESSIEKINENMQHNMIKNYLQNKPNVKLYTNPKLDVKY</sequence>
<dbReference type="SUPFAM" id="SSF53328">
    <property type="entry name" value="Formyltransferase"/>
    <property type="match status" value="1"/>
</dbReference>
<feature type="domain" description="Formyl transferase N-terminal" evidence="5">
    <location>
        <begin position="53"/>
        <end position="192"/>
    </location>
</feature>
<evidence type="ECO:0000256" key="4">
    <source>
        <dbReference type="ARBA" id="ARBA00022755"/>
    </source>
</evidence>
<dbReference type="PANTHER" id="PTHR43369">
    <property type="entry name" value="PHOSPHORIBOSYLGLYCINAMIDE FORMYLTRANSFERASE"/>
    <property type="match status" value="1"/>
</dbReference>
<reference evidence="6 9" key="4">
    <citation type="submission" date="2019-12" db="EMBL/GenBank/DDBJ databases">
        <title>Multi-Generational Helicobacter saguini Isolates.</title>
        <authorList>
            <person name="Mannion A."/>
            <person name="Shen Z."/>
            <person name="Fox J.G."/>
        </authorList>
    </citation>
    <scope>NUCLEOTIDE SEQUENCE [LARGE SCALE GENOMIC DNA]</scope>
    <source>
        <strain evidence="6">16-048</strain>
        <strain evidence="9">16-048 (F4)</strain>
    </source>
</reference>
<evidence type="ECO:0000313" key="6">
    <source>
        <dbReference type="EMBL" id="MWV69577.1"/>
    </source>
</evidence>
<comment type="pathway">
    <text evidence="1">Purine metabolism; IMP biosynthesis via de novo pathway; N(2)-formyl-N(1)-(5-phospho-D-ribosyl)glycinamide from N(1)-(5-phospho-D-ribosyl)glycinamide (10-formyl THF route): step 1/1.</text>
</comment>
<dbReference type="EMBL" id="JRMP02000008">
    <property type="protein sequence ID" value="TLD94295.1"/>
    <property type="molecule type" value="Genomic_DNA"/>
</dbReference>
<dbReference type="Pfam" id="PF00551">
    <property type="entry name" value="Formyl_trans_N"/>
    <property type="match status" value="1"/>
</dbReference>
<reference evidence="7" key="3">
    <citation type="submission" date="2018-04" db="EMBL/GenBank/DDBJ databases">
        <authorList>
            <person name="Sheh A."/>
            <person name="Shen Z."/>
            <person name="Mannion A.J."/>
            <person name="Fox J.G."/>
        </authorList>
    </citation>
    <scope>NUCLEOTIDE SEQUENCE</scope>
    <source>
        <strain evidence="7">MIT 97-6194</strain>
    </source>
</reference>
<dbReference type="GO" id="GO:0005829">
    <property type="term" value="C:cytosol"/>
    <property type="evidence" value="ECO:0007669"/>
    <property type="project" value="TreeGrafter"/>
</dbReference>
<dbReference type="InterPro" id="IPR036477">
    <property type="entry name" value="Formyl_transf_N_sf"/>
</dbReference>
<proteinExistence type="predicted"/>
<name>A0A347W3U7_9HELI</name>
<dbReference type="PANTHER" id="PTHR43369:SF2">
    <property type="entry name" value="PHOSPHORIBOSYLGLYCINAMIDE FORMYLTRANSFERASE"/>
    <property type="match status" value="1"/>
</dbReference>
<keyword evidence="8" id="KW-1185">Reference proteome</keyword>
<keyword evidence="3" id="KW-0808">Transferase</keyword>
<accession>A0A347W3U7</accession>
<organism evidence="7 8">
    <name type="scientific">Helicobacter saguini</name>
    <dbReference type="NCBI Taxonomy" id="1548018"/>
    <lineage>
        <taxon>Bacteria</taxon>
        <taxon>Pseudomonadati</taxon>
        <taxon>Campylobacterota</taxon>
        <taxon>Epsilonproteobacteria</taxon>
        <taxon>Campylobacterales</taxon>
        <taxon>Helicobacteraceae</taxon>
        <taxon>Helicobacter</taxon>
    </lineage>
</organism>
<evidence type="ECO:0000313" key="7">
    <source>
        <dbReference type="EMBL" id="TLD94295.1"/>
    </source>
</evidence>
<dbReference type="EMBL" id="QBIU01000001">
    <property type="protein sequence ID" value="MWV69577.1"/>
    <property type="molecule type" value="Genomic_DNA"/>
</dbReference>
<evidence type="ECO:0000256" key="3">
    <source>
        <dbReference type="ARBA" id="ARBA00022679"/>
    </source>
</evidence>
<dbReference type="GO" id="GO:0004644">
    <property type="term" value="F:phosphoribosylglycinamide formyltransferase activity"/>
    <property type="evidence" value="ECO:0007669"/>
    <property type="project" value="UniProtKB-EC"/>
</dbReference>
<dbReference type="RefSeq" id="WP_052062648.1">
    <property type="nucleotide sequence ID" value="NZ_JRMP02000008.1"/>
</dbReference>
<dbReference type="Proteomes" id="UP000477070">
    <property type="component" value="Unassembled WGS sequence"/>
</dbReference>
<comment type="caution">
    <text evidence="7">The sequence shown here is derived from an EMBL/GenBank/DDBJ whole genome shotgun (WGS) entry which is preliminary data.</text>
</comment>
<dbReference type="OrthoDB" id="9802815at2"/>
<dbReference type="GO" id="GO:0006189">
    <property type="term" value="P:'de novo' IMP biosynthetic process"/>
    <property type="evidence" value="ECO:0007669"/>
    <property type="project" value="TreeGrafter"/>
</dbReference>
<protein>
    <recommendedName>
        <fullName evidence="2">phosphoribosylglycinamide formyltransferase 1</fullName>
        <ecNumber evidence="2">2.1.2.2</ecNumber>
    </recommendedName>
</protein>
<gene>
    <name evidence="6" type="ORF">DCO61_06055</name>
    <name evidence="7" type="ORF">LS64_006135</name>
</gene>
<dbReference type="Proteomes" id="UP000029714">
    <property type="component" value="Unassembled WGS sequence"/>
</dbReference>
<evidence type="ECO:0000256" key="1">
    <source>
        <dbReference type="ARBA" id="ARBA00005054"/>
    </source>
</evidence>
<evidence type="ECO:0000259" key="5">
    <source>
        <dbReference type="Pfam" id="PF00551"/>
    </source>
</evidence>
<evidence type="ECO:0000313" key="8">
    <source>
        <dbReference type="Proteomes" id="UP000029714"/>
    </source>
</evidence>
<keyword evidence="4" id="KW-0658">Purine biosynthesis</keyword>
<reference evidence="7 8" key="2">
    <citation type="journal article" date="2016" name="Infect. Immun.">
        <title>Helicobacter saguini, a Novel Helicobacter Isolated from Cotton-Top Tamarins with Ulcerative Colitis, Has Proinflammatory Properties and Induces Typhlocolitis and Dysplasia in Gnotobiotic IL-10-/- Mice.</title>
        <authorList>
            <person name="Shen Z."/>
            <person name="Mannion A."/>
            <person name="Whary M.T."/>
            <person name="Muthupalani S."/>
            <person name="Sheh A."/>
            <person name="Feng Y."/>
            <person name="Gong G."/>
            <person name="Vandamme P."/>
            <person name="Holcombe H.R."/>
            <person name="Paster B.J."/>
            <person name="Fox J.G."/>
        </authorList>
    </citation>
    <scope>NUCLEOTIDE SEQUENCE [LARGE SCALE GENOMIC DNA]</scope>
    <source>
        <strain evidence="7 8">MIT 97-6194</strain>
    </source>
</reference>
<dbReference type="Gene3D" id="3.40.50.170">
    <property type="entry name" value="Formyl transferase, N-terminal domain"/>
    <property type="match status" value="1"/>
</dbReference>
<dbReference type="EC" id="2.1.2.2" evidence="2"/>
<dbReference type="InterPro" id="IPR002376">
    <property type="entry name" value="Formyl_transf_N"/>
</dbReference>
<evidence type="ECO:0000313" key="9">
    <source>
        <dbReference type="Proteomes" id="UP000477070"/>
    </source>
</evidence>
<evidence type="ECO:0000256" key="2">
    <source>
        <dbReference type="ARBA" id="ARBA00012254"/>
    </source>
</evidence>